<evidence type="ECO:0000256" key="1">
    <source>
        <dbReference type="SAM" id="MobiDB-lite"/>
    </source>
</evidence>
<dbReference type="eggNOG" id="ENOG5030GG3">
    <property type="taxonomic scope" value="Bacteria"/>
</dbReference>
<feature type="compositionally biased region" description="Basic and acidic residues" evidence="1">
    <location>
        <begin position="518"/>
        <end position="529"/>
    </location>
</feature>
<evidence type="ECO:0000313" key="2">
    <source>
        <dbReference type="EMBL" id="KRM12375.1"/>
    </source>
</evidence>
<name>A0A0R1W3Y3_9LACO</name>
<feature type="compositionally biased region" description="Basic residues" evidence="1">
    <location>
        <begin position="533"/>
        <end position="545"/>
    </location>
</feature>
<protein>
    <submittedName>
        <fullName evidence="2">Uncharacterized protein</fullName>
    </submittedName>
</protein>
<dbReference type="PATRIC" id="fig|1423807.3.peg.2447"/>
<accession>A0A0R1W3Y3</accession>
<dbReference type="AlphaFoldDB" id="A0A0R1W3Y3"/>
<gene>
    <name evidence="2" type="ORF">FD16_GL002370</name>
</gene>
<proteinExistence type="predicted"/>
<comment type="caution">
    <text evidence="2">The sequence shown here is derived from an EMBL/GenBank/DDBJ whole genome shotgun (WGS) entry which is preliminary data.</text>
</comment>
<reference evidence="2 3" key="1">
    <citation type="journal article" date="2015" name="Genome Announc.">
        <title>Expanding the biotechnology potential of lactobacilli through comparative genomics of 213 strains and associated genera.</title>
        <authorList>
            <person name="Sun Z."/>
            <person name="Harris H.M."/>
            <person name="McCann A."/>
            <person name="Guo C."/>
            <person name="Argimon S."/>
            <person name="Zhang W."/>
            <person name="Yang X."/>
            <person name="Jeffery I.B."/>
            <person name="Cooney J.C."/>
            <person name="Kagawa T.F."/>
            <person name="Liu W."/>
            <person name="Song Y."/>
            <person name="Salvetti E."/>
            <person name="Wrobel A."/>
            <person name="Rasinkangas P."/>
            <person name="Parkhill J."/>
            <person name="Rea M.C."/>
            <person name="O'Sullivan O."/>
            <person name="Ritari J."/>
            <person name="Douillard F.P."/>
            <person name="Paul Ross R."/>
            <person name="Yang R."/>
            <person name="Briner A.E."/>
            <person name="Felis G.E."/>
            <person name="de Vos W.M."/>
            <person name="Barrangou R."/>
            <person name="Klaenhammer T.R."/>
            <person name="Caufield P.W."/>
            <person name="Cui Y."/>
            <person name="Zhang H."/>
            <person name="O'Toole P.W."/>
        </authorList>
    </citation>
    <scope>NUCLEOTIDE SEQUENCE [LARGE SCALE GENOMIC DNA]</scope>
    <source>
        <strain evidence="2 3">DSM 5007</strain>
    </source>
</reference>
<dbReference type="EMBL" id="AZGF01000008">
    <property type="protein sequence ID" value="KRM12375.1"/>
    <property type="molecule type" value="Genomic_DNA"/>
</dbReference>
<feature type="region of interest" description="Disordered" evidence="1">
    <location>
        <begin position="518"/>
        <end position="545"/>
    </location>
</feature>
<evidence type="ECO:0000313" key="3">
    <source>
        <dbReference type="Proteomes" id="UP000051820"/>
    </source>
</evidence>
<organism evidence="2 3">
    <name type="scientific">Paucilactobacillus suebicus DSM 5007 = KCTC 3549</name>
    <dbReference type="NCBI Taxonomy" id="1423807"/>
    <lineage>
        <taxon>Bacteria</taxon>
        <taxon>Bacillati</taxon>
        <taxon>Bacillota</taxon>
        <taxon>Bacilli</taxon>
        <taxon>Lactobacillales</taxon>
        <taxon>Lactobacillaceae</taxon>
        <taxon>Paucilactobacillus</taxon>
    </lineage>
</organism>
<sequence length="545" mass="62685">MTNHMAKMNYEQNKQHVAEFVASKNFKRLTDNQQKYAELILNRINEFMEKESERDDQHWTAPSLRKVLSGGFSFDQTFSDNKYKVAIVPVLKSYIKYLGLKNKDALDKMLTDNREKIIYNRDFQINQIVGNSNISDIFSDDDEEWEKIDDVLQLIPDIESKLVKSSEFKKIDLDEESKINIAFIFMTDLAGQLDQMPTEWNADGLGIVLTQMLPIDVQIEEDDMQFIVPVIRSLINSLSANDQISVRQASQLLTALSDLMPIIDQVISMDDMGRHVMAMGPFIQSHIKGEPTDEKMQNYVMEHMDEVVAYMKWLQPWIEDLNVEDELSDQDIIMGITDDDMSDLSPKELQRVRDTNEMVARKEAKSFAKSEYFSKLSKGEKADAQDIIESTADWMFDVAQQQLTDWTPDAFEDVLTMVIPGKVTAPKEYFEHIIPVLMQFVGYEGIQRNMQSAGDLLEVIGDNLETVVKNSQDPKMWGSGKQVGMSMMDAGVDPTDENAVNKFIMDYNQQLGVGQMAERRIPEKKERKVIPFSKKKRGKRKKRKK</sequence>
<dbReference type="STRING" id="1423807.FD16_GL002370"/>
<dbReference type="Proteomes" id="UP000051820">
    <property type="component" value="Unassembled WGS sequence"/>
</dbReference>
<keyword evidence="3" id="KW-1185">Reference proteome</keyword>